<dbReference type="InterPro" id="IPR029069">
    <property type="entry name" value="HotDog_dom_sf"/>
</dbReference>
<accession>A0A7X0MXF1</accession>
<dbReference type="EMBL" id="JACHHT010000004">
    <property type="protein sequence ID" value="MBB6523666.1"/>
    <property type="molecule type" value="Genomic_DNA"/>
</dbReference>
<dbReference type="InParanoid" id="A0A7X0MXF1"/>
<name>A0A7X0MXF1_9GAMM</name>
<dbReference type="Proteomes" id="UP000528457">
    <property type="component" value="Unassembled WGS sequence"/>
</dbReference>
<comment type="caution">
    <text evidence="1">The sequence shown here is derived from an EMBL/GenBank/DDBJ whole genome shotgun (WGS) entry which is preliminary data.</text>
</comment>
<dbReference type="RefSeq" id="WP_166843326.1">
    <property type="nucleotide sequence ID" value="NZ_JAAONY010000004.1"/>
</dbReference>
<dbReference type="Gene3D" id="3.10.129.10">
    <property type="entry name" value="Hotdog Thioesterase"/>
    <property type="match status" value="1"/>
</dbReference>
<dbReference type="Pfam" id="PF13279">
    <property type="entry name" value="4HBT_2"/>
    <property type="match status" value="1"/>
</dbReference>
<protein>
    <submittedName>
        <fullName evidence="1">Acyl-CoA thioesterase FadM</fullName>
    </submittedName>
</protein>
<organism evidence="1 2">
    <name type="scientific">Pseudoteredinibacter isoporae</name>
    <dbReference type="NCBI Taxonomy" id="570281"/>
    <lineage>
        <taxon>Bacteria</taxon>
        <taxon>Pseudomonadati</taxon>
        <taxon>Pseudomonadota</taxon>
        <taxon>Gammaproteobacteria</taxon>
        <taxon>Cellvibrionales</taxon>
        <taxon>Cellvibrionaceae</taxon>
        <taxon>Pseudoteredinibacter</taxon>
    </lineage>
</organism>
<sequence>MESTIPVGKDDVNLAGHVDNVVLYRWFNEQRLELFDTVSQRRGKAFVPPYVKTELQFKREVFDHEAVKIELELTHTGNRSFQLYQVLRQDGDICATCETVAVNFCTETQEVIALDESLKALLAELL</sequence>
<dbReference type="SUPFAM" id="SSF54637">
    <property type="entry name" value="Thioesterase/thiol ester dehydrase-isomerase"/>
    <property type="match status" value="1"/>
</dbReference>
<dbReference type="CDD" id="cd00586">
    <property type="entry name" value="4HBT"/>
    <property type="match status" value="1"/>
</dbReference>
<proteinExistence type="predicted"/>
<dbReference type="AlphaFoldDB" id="A0A7X0MXF1"/>
<evidence type="ECO:0000313" key="1">
    <source>
        <dbReference type="EMBL" id="MBB6523666.1"/>
    </source>
</evidence>
<reference evidence="1 2" key="1">
    <citation type="submission" date="2020-08" db="EMBL/GenBank/DDBJ databases">
        <title>Genomic Encyclopedia of Type Strains, Phase IV (KMG-IV): sequencing the most valuable type-strain genomes for metagenomic binning, comparative biology and taxonomic classification.</title>
        <authorList>
            <person name="Goeker M."/>
        </authorList>
    </citation>
    <scope>NUCLEOTIDE SEQUENCE [LARGE SCALE GENOMIC DNA]</scope>
    <source>
        <strain evidence="1 2">DSM 22368</strain>
    </source>
</reference>
<gene>
    <name evidence="1" type="ORF">HNR48_003980</name>
</gene>
<evidence type="ECO:0000313" key="2">
    <source>
        <dbReference type="Proteomes" id="UP000528457"/>
    </source>
</evidence>
<keyword evidence="2" id="KW-1185">Reference proteome</keyword>